<dbReference type="Gene3D" id="3.30.70.1060">
    <property type="entry name" value="Dimeric alpha+beta barrel"/>
    <property type="match status" value="1"/>
</dbReference>
<gene>
    <name evidence="3" type="ORF">AWB74_08784</name>
</gene>
<dbReference type="InterPro" id="IPR005545">
    <property type="entry name" value="YCII"/>
</dbReference>
<dbReference type="RefSeq" id="WP_061152769.1">
    <property type="nucleotide sequence ID" value="NZ_FCOM02000202.1"/>
</dbReference>
<organism evidence="3 4">
    <name type="scientific">Caballeronia arvi</name>
    <dbReference type="NCBI Taxonomy" id="1777135"/>
    <lineage>
        <taxon>Bacteria</taxon>
        <taxon>Pseudomonadati</taxon>
        <taxon>Pseudomonadota</taxon>
        <taxon>Betaproteobacteria</taxon>
        <taxon>Burkholderiales</taxon>
        <taxon>Burkholderiaceae</taxon>
        <taxon>Caballeronia</taxon>
    </lineage>
</organism>
<evidence type="ECO:0000256" key="1">
    <source>
        <dbReference type="ARBA" id="ARBA00007689"/>
    </source>
</evidence>
<comment type="caution">
    <text evidence="3">The sequence shown here is derived from an EMBL/GenBank/DDBJ whole genome shotgun (WGS) entry which is preliminary data.</text>
</comment>
<dbReference type="InterPro" id="IPR011008">
    <property type="entry name" value="Dimeric_a/b-barrel"/>
</dbReference>
<dbReference type="AlphaFoldDB" id="A0A158L6H1"/>
<dbReference type="Proteomes" id="UP000055019">
    <property type="component" value="Unassembled WGS sequence"/>
</dbReference>
<dbReference type="Pfam" id="PF03795">
    <property type="entry name" value="YCII"/>
    <property type="match status" value="1"/>
</dbReference>
<reference evidence="3" key="1">
    <citation type="submission" date="2016-01" db="EMBL/GenBank/DDBJ databases">
        <authorList>
            <person name="Peeters C."/>
        </authorList>
    </citation>
    <scope>NUCLEOTIDE SEQUENCE [LARGE SCALE GENOMIC DNA]</scope>
    <source>
        <strain evidence="3">LMG 29317</strain>
    </source>
</reference>
<evidence type="ECO:0000313" key="3">
    <source>
        <dbReference type="EMBL" id="SAL88882.1"/>
    </source>
</evidence>
<name>A0A158L6H1_9BURK</name>
<dbReference type="PANTHER" id="PTHR35174">
    <property type="entry name" value="BLL7171 PROTEIN-RELATED"/>
    <property type="match status" value="1"/>
</dbReference>
<protein>
    <submittedName>
        <fullName evidence="3">DGPFAETKE family protein</fullName>
    </submittedName>
</protein>
<evidence type="ECO:0000259" key="2">
    <source>
        <dbReference type="Pfam" id="PF03795"/>
    </source>
</evidence>
<comment type="similarity">
    <text evidence="1">Belongs to the YciI family.</text>
</comment>
<keyword evidence="4" id="KW-1185">Reference proteome</keyword>
<dbReference type="EMBL" id="FCOM02000202">
    <property type="protein sequence ID" value="SAL88882.1"/>
    <property type="molecule type" value="Genomic_DNA"/>
</dbReference>
<feature type="domain" description="YCII-related" evidence="2">
    <location>
        <begin position="1"/>
        <end position="106"/>
    </location>
</feature>
<accession>A0A158L6H1</accession>
<evidence type="ECO:0000313" key="4">
    <source>
        <dbReference type="Proteomes" id="UP000055019"/>
    </source>
</evidence>
<dbReference type="SUPFAM" id="SSF54909">
    <property type="entry name" value="Dimeric alpha+beta barrel"/>
    <property type="match status" value="1"/>
</dbReference>
<proteinExistence type="inferred from homology"/>
<sequence length="123" mass="13480">MKFLGLAYFTPEKMAAMAPDDIRELVSQCPALDEKMRATGRVLVSASLGDLDKWRTLRPRGGKTHVTDGPYAESKEVVGGLFIIEADTRDEALRIASMHPAATLGEESGWAVELIPMDSYLAR</sequence>
<dbReference type="PANTHER" id="PTHR35174:SF3">
    <property type="entry name" value="BLL7171 PROTEIN"/>
    <property type="match status" value="1"/>
</dbReference>
<dbReference type="OrthoDB" id="9807535at2"/>